<keyword evidence="2" id="KW-1185">Reference proteome</keyword>
<dbReference type="Proteomes" id="UP000823775">
    <property type="component" value="Unassembled WGS sequence"/>
</dbReference>
<name>A0ABS8SB41_DATST</name>
<dbReference type="EMBL" id="JACEIK010000383">
    <property type="protein sequence ID" value="MCD7456057.1"/>
    <property type="molecule type" value="Genomic_DNA"/>
</dbReference>
<protein>
    <submittedName>
        <fullName evidence="1">Uncharacterized protein</fullName>
    </submittedName>
</protein>
<proteinExistence type="predicted"/>
<feature type="non-terminal residue" evidence="1">
    <location>
        <position position="104"/>
    </location>
</feature>
<evidence type="ECO:0000313" key="2">
    <source>
        <dbReference type="Proteomes" id="UP000823775"/>
    </source>
</evidence>
<organism evidence="1 2">
    <name type="scientific">Datura stramonium</name>
    <name type="common">Jimsonweed</name>
    <name type="synonym">Common thornapple</name>
    <dbReference type="NCBI Taxonomy" id="4076"/>
    <lineage>
        <taxon>Eukaryota</taxon>
        <taxon>Viridiplantae</taxon>
        <taxon>Streptophyta</taxon>
        <taxon>Embryophyta</taxon>
        <taxon>Tracheophyta</taxon>
        <taxon>Spermatophyta</taxon>
        <taxon>Magnoliopsida</taxon>
        <taxon>eudicotyledons</taxon>
        <taxon>Gunneridae</taxon>
        <taxon>Pentapetalae</taxon>
        <taxon>asterids</taxon>
        <taxon>lamiids</taxon>
        <taxon>Solanales</taxon>
        <taxon>Solanaceae</taxon>
        <taxon>Solanoideae</taxon>
        <taxon>Datureae</taxon>
        <taxon>Datura</taxon>
    </lineage>
</organism>
<evidence type="ECO:0000313" key="1">
    <source>
        <dbReference type="EMBL" id="MCD7456057.1"/>
    </source>
</evidence>
<sequence>MKESRDFCPVVVDVNGVWWWSVVRRLKTRERGERIRDGEETVVCGISQEMMLRRRDASGFGQSSEGGRQWREEKGGCVTVVLVRKSETEVRFRVLGGMKINMEI</sequence>
<comment type="caution">
    <text evidence="1">The sequence shown here is derived from an EMBL/GenBank/DDBJ whole genome shotgun (WGS) entry which is preliminary data.</text>
</comment>
<accession>A0ABS8SB41</accession>
<reference evidence="1 2" key="1">
    <citation type="journal article" date="2021" name="BMC Genomics">
        <title>Datura genome reveals duplications of psychoactive alkaloid biosynthetic genes and high mutation rate following tissue culture.</title>
        <authorList>
            <person name="Rajewski A."/>
            <person name="Carter-House D."/>
            <person name="Stajich J."/>
            <person name="Litt A."/>
        </authorList>
    </citation>
    <scope>NUCLEOTIDE SEQUENCE [LARGE SCALE GENOMIC DNA]</scope>
    <source>
        <strain evidence="1">AR-01</strain>
    </source>
</reference>
<gene>
    <name evidence="1" type="ORF">HAX54_030531</name>
</gene>